<accession>A0ABP0MTH3</accession>
<dbReference type="Proteomes" id="UP001642464">
    <property type="component" value="Unassembled WGS sequence"/>
</dbReference>
<dbReference type="Pfam" id="PF00685">
    <property type="entry name" value="Sulfotransfer_1"/>
    <property type="match status" value="1"/>
</dbReference>
<gene>
    <name evidence="2" type="ORF">SCF082_LOCUS29626</name>
</gene>
<dbReference type="SUPFAM" id="SSF52540">
    <property type="entry name" value="P-loop containing nucleoside triphosphate hydrolases"/>
    <property type="match status" value="1"/>
</dbReference>
<keyword evidence="3" id="KW-1185">Reference proteome</keyword>
<name>A0ABP0MTH3_9DINO</name>
<protein>
    <submittedName>
        <fullName evidence="2">Sulfotransfer_1 domain-containing protein</fullName>
    </submittedName>
</protein>
<dbReference type="Gene3D" id="3.40.50.300">
    <property type="entry name" value="P-loop containing nucleotide triphosphate hydrolases"/>
    <property type="match status" value="1"/>
</dbReference>
<evidence type="ECO:0000313" key="3">
    <source>
        <dbReference type="Proteomes" id="UP001642464"/>
    </source>
</evidence>
<sequence length="144" mass="16939">MLQTEMCRTCVEDINEVVPWFHAALLCGQDVDEPQKYEKLPEEAKFIVLFRDPEDIFLTRYRRYCNSSWTEYARVPREKITLELFAAGMFANMHSGNEAVGSVLTAVWQFMRSWLLCCMGQDRVLFLTYEDLQQQPEAEIRRKG</sequence>
<comment type="caution">
    <text evidence="2">The sequence shown here is derived from an EMBL/GenBank/DDBJ whole genome shotgun (WGS) entry which is preliminary data.</text>
</comment>
<organism evidence="2 3">
    <name type="scientific">Durusdinium trenchii</name>
    <dbReference type="NCBI Taxonomy" id="1381693"/>
    <lineage>
        <taxon>Eukaryota</taxon>
        <taxon>Sar</taxon>
        <taxon>Alveolata</taxon>
        <taxon>Dinophyceae</taxon>
        <taxon>Suessiales</taxon>
        <taxon>Symbiodiniaceae</taxon>
        <taxon>Durusdinium</taxon>
    </lineage>
</organism>
<dbReference type="EMBL" id="CAXAMM010024025">
    <property type="protein sequence ID" value="CAK9054621.1"/>
    <property type="molecule type" value="Genomic_DNA"/>
</dbReference>
<dbReference type="InterPro" id="IPR000863">
    <property type="entry name" value="Sulfotransferase_dom"/>
</dbReference>
<proteinExistence type="predicted"/>
<reference evidence="2 3" key="1">
    <citation type="submission" date="2024-02" db="EMBL/GenBank/DDBJ databases">
        <authorList>
            <person name="Chen Y."/>
            <person name="Shah S."/>
            <person name="Dougan E. K."/>
            <person name="Thang M."/>
            <person name="Chan C."/>
        </authorList>
    </citation>
    <scope>NUCLEOTIDE SEQUENCE [LARGE SCALE GENOMIC DNA]</scope>
</reference>
<feature type="non-terminal residue" evidence="2">
    <location>
        <position position="144"/>
    </location>
</feature>
<feature type="domain" description="Sulfotransferase" evidence="1">
    <location>
        <begin position="42"/>
        <end position="142"/>
    </location>
</feature>
<evidence type="ECO:0000313" key="2">
    <source>
        <dbReference type="EMBL" id="CAK9054621.1"/>
    </source>
</evidence>
<evidence type="ECO:0000259" key="1">
    <source>
        <dbReference type="Pfam" id="PF00685"/>
    </source>
</evidence>
<dbReference type="InterPro" id="IPR027417">
    <property type="entry name" value="P-loop_NTPase"/>
</dbReference>